<feature type="compositionally biased region" description="Polar residues" evidence="6">
    <location>
        <begin position="630"/>
        <end position="639"/>
    </location>
</feature>
<keyword evidence="2" id="KW-0805">Transcription regulation</keyword>
<gene>
    <name evidence="8" type="ORF">ACFQV2_22160</name>
</gene>
<evidence type="ECO:0000256" key="5">
    <source>
        <dbReference type="PROSITE-ProRule" id="PRU01091"/>
    </source>
</evidence>
<dbReference type="Proteomes" id="UP001596512">
    <property type="component" value="Unassembled WGS sequence"/>
</dbReference>
<dbReference type="Gene3D" id="1.25.40.10">
    <property type="entry name" value="Tetratricopeptide repeat domain"/>
    <property type="match status" value="1"/>
</dbReference>
<dbReference type="PANTHER" id="PTHR35807">
    <property type="entry name" value="TRANSCRIPTIONAL REGULATOR REDD-RELATED"/>
    <property type="match status" value="1"/>
</dbReference>
<reference evidence="9" key="1">
    <citation type="journal article" date="2019" name="Int. J. Syst. Evol. Microbiol.">
        <title>The Global Catalogue of Microorganisms (GCM) 10K type strain sequencing project: providing services to taxonomists for standard genome sequencing and annotation.</title>
        <authorList>
            <consortium name="The Broad Institute Genomics Platform"/>
            <consortium name="The Broad Institute Genome Sequencing Center for Infectious Disease"/>
            <person name="Wu L."/>
            <person name="Ma J."/>
        </authorList>
    </citation>
    <scope>NUCLEOTIDE SEQUENCE [LARGE SCALE GENOMIC DNA]</scope>
    <source>
        <strain evidence="9">JCM 17695</strain>
    </source>
</reference>
<feature type="domain" description="OmpR/PhoB-type" evidence="7">
    <location>
        <begin position="1"/>
        <end position="100"/>
    </location>
</feature>
<proteinExistence type="inferred from homology"/>
<dbReference type="InterPro" id="IPR036388">
    <property type="entry name" value="WH-like_DNA-bd_sf"/>
</dbReference>
<evidence type="ECO:0000313" key="9">
    <source>
        <dbReference type="Proteomes" id="UP001596512"/>
    </source>
</evidence>
<dbReference type="SMART" id="SM01043">
    <property type="entry name" value="BTAD"/>
    <property type="match status" value="1"/>
</dbReference>
<dbReference type="PROSITE" id="PS51755">
    <property type="entry name" value="OMPR_PHOB"/>
    <property type="match status" value="1"/>
</dbReference>
<keyword evidence="4" id="KW-0804">Transcription</keyword>
<feature type="compositionally biased region" description="Pro residues" evidence="6">
    <location>
        <begin position="769"/>
        <end position="782"/>
    </location>
</feature>
<keyword evidence="9" id="KW-1185">Reference proteome</keyword>
<dbReference type="InterPro" id="IPR011990">
    <property type="entry name" value="TPR-like_helical_dom_sf"/>
</dbReference>
<evidence type="ECO:0000313" key="8">
    <source>
        <dbReference type="EMBL" id="MFC7615787.1"/>
    </source>
</evidence>
<dbReference type="EMBL" id="JBHTEY010000004">
    <property type="protein sequence ID" value="MFC7615787.1"/>
    <property type="molecule type" value="Genomic_DNA"/>
</dbReference>
<evidence type="ECO:0000256" key="3">
    <source>
        <dbReference type="ARBA" id="ARBA00023125"/>
    </source>
</evidence>
<dbReference type="Gene3D" id="3.40.50.300">
    <property type="entry name" value="P-loop containing nucleotide triphosphate hydrolases"/>
    <property type="match status" value="1"/>
</dbReference>
<name>A0ABW2TPR4_9PSEU</name>
<dbReference type="InterPro" id="IPR001867">
    <property type="entry name" value="OmpR/PhoB-type_DNA-bd"/>
</dbReference>
<dbReference type="SUPFAM" id="SSF52540">
    <property type="entry name" value="P-loop containing nucleoside triphosphate hydrolases"/>
    <property type="match status" value="1"/>
</dbReference>
<dbReference type="InterPro" id="IPR016032">
    <property type="entry name" value="Sig_transdc_resp-reg_C-effctor"/>
</dbReference>
<keyword evidence="3 5" id="KW-0238">DNA-binding</keyword>
<dbReference type="Pfam" id="PF03704">
    <property type="entry name" value="BTAD"/>
    <property type="match status" value="1"/>
</dbReference>
<dbReference type="InterPro" id="IPR027417">
    <property type="entry name" value="P-loop_NTPase"/>
</dbReference>
<feature type="DNA-binding region" description="OmpR/PhoB-type" evidence="5">
    <location>
        <begin position="1"/>
        <end position="100"/>
    </location>
</feature>
<dbReference type="Pfam" id="PF00931">
    <property type="entry name" value="NB-ARC"/>
    <property type="match status" value="1"/>
</dbReference>
<feature type="compositionally biased region" description="Basic residues" evidence="6">
    <location>
        <begin position="715"/>
        <end position="732"/>
    </location>
</feature>
<evidence type="ECO:0000259" key="7">
    <source>
        <dbReference type="PROSITE" id="PS51755"/>
    </source>
</evidence>
<protein>
    <submittedName>
        <fullName evidence="8">BTAD domain-containing putative transcriptional regulator</fullName>
    </submittedName>
</protein>
<evidence type="ECO:0000256" key="1">
    <source>
        <dbReference type="ARBA" id="ARBA00005820"/>
    </source>
</evidence>
<evidence type="ECO:0000256" key="2">
    <source>
        <dbReference type="ARBA" id="ARBA00023015"/>
    </source>
</evidence>
<accession>A0ABW2TPR4</accession>
<evidence type="ECO:0000256" key="4">
    <source>
        <dbReference type="ARBA" id="ARBA00023163"/>
    </source>
</evidence>
<comment type="similarity">
    <text evidence="1">Belongs to the AfsR/DnrI/RedD regulatory family.</text>
</comment>
<feature type="compositionally biased region" description="Gly residues" evidence="6">
    <location>
        <begin position="747"/>
        <end position="756"/>
    </location>
</feature>
<dbReference type="SMART" id="SM00382">
    <property type="entry name" value="AAA"/>
    <property type="match status" value="1"/>
</dbReference>
<dbReference type="Gene3D" id="1.10.10.10">
    <property type="entry name" value="Winged helix-like DNA-binding domain superfamily/Winged helix DNA-binding domain"/>
    <property type="match status" value="1"/>
</dbReference>
<comment type="caution">
    <text evidence="8">The sequence shown here is derived from an EMBL/GenBank/DDBJ whole genome shotgun (WGS) entry which is preliminary data.</text>
</comment>
<dbReference type="InterPro" id="IPR003593">
    <property type="entry name" value="AAA+_ATPase"/>
</dbReference>
<dbReference type="SMART" id="SM00862">
    <property type="entry name" value="Trans_reg_C"/>
    <property type="match status" value="1"/>
</dbReference>
<dbReference type="InterPro" id="IPR051677">
    <property type="entry name" value="AfsR-DnrI-RedD_regulator"/>
</dbReference>
<dbReference type="PRINTS" id="PR00364">
    <property type="entry name" value="DISEASERSIST"/>
</dbReference>
<feature type="compositionally biased region" description="Low complexity" evidence="6">
    <location>
        <begin position="655"/>
        <end position="675"/>
    </location>
</feature>
<evidence type="ECO:0000256" key="6">
    <source>
        <dbReference type="SAM" id="MobiDB-lite"/>
    </source>
</evidence>
<dbReference type="PANTHER" id="PTHR35807:SF1">
    <property type="entry name" value="TRANSCRIPTIONAL REGULATOR REDD"/>
    <property type="match status" value="1"/>
</dbReference>
<organism evidence="8 9">
    <name type="scientific">Actinokineospora soli</name>
    <dbReference type="NCBI Taxonomy" id="1048753"/>
    <lineage>
        <taxon>Bacteria</taxon>
        <taxon>Bacillati</taxon>
        <taxon>Actinomycetota</taxon>
        <taxon>Actinomycetes</taxon>
        <taxon>Pseudonocardiales</taxon>
        <taxon>Pseudonocardiaceae</taxon>
        <taxon>Actinokineospora</taxon>
    </lineage>
</organism>
<feature type="compositionally biased region" description="Low complexity" evidence="6">
    <location>
        <begin position="585"/>
        <end position="615"/>
    </location>
</feature>
<dbReference type="InterPro" id="IPR002182">
    <property type="entry name" value="NB-ARC"/>
</dbReference>
<dbReference type="SUPFAM" id="SSF46894">
    <property type="entry name" value="C-terminal effector domain of the bipartite response regulators"/>
    <property type="match status" value="1"/>
</dbReference>
<dbReference type="InterPro" id="IPR005158">
    <property type="entry name" value="BTAD"/>
</dbReference>
<feature type="region of interest" description="Disordered" evidence="6">
    <location>
        <begin position="583"/>
        <end position="782"/>
    </location>
</feature>
<dbReference type="Pfam" id="PF00486">
    <property type="entry name" value="Trans_reg_C"/>
    <property type="match status" value="1"/>
</dbReference>
<sequence>MIDSATTAVFRILGTVEVEGPHGRVPIPPGRQQVVLASLLLEANQVVSTEYLVDTLWDDRPPGTARTQVQICVSRLRKSLSDAGVDAPITTRPPGYLMRVDLDLVDVHLFTRQVVRARELARADQAAEAAALLRSAVGLWRGPCLSGLANRGLRTRALRLDEERLAAVEACLDLELGLGRHSQLVGEISTLVRDHPLRERLRAQLMLALYRSGRQAEALDAYREGRDLLIDELGLEPGEELRALEAAILAGEPTLVPERPAAVAEAPAPSPRPQVPRQLPADTADFVGDDTLLREAESVLVGGGRAVGVVVIVGRPGVGKSTLAAHIGHRLADEHFPDGQLYCDLRGTRAEPSAALEVLGRFLLALGIPGPVIPATLDERVEMYRTLLASKRVLVVLDDAVTESQVVPLLPGSSSCAVLVTTRTRLTGVPGARQIELDVLDPEQSLDLLGRVVGDRRVAAEPEAAAALVRTVGGLPLALRIIAARLAARPHWTLASMVHRLASERHRLDELAHGEMTIRASLSLTHDGLDKVTRRLFALLSLAEGPTLPGWLAGAAIDDDRPFPSDLLEPLVDVQMLDVAAVEPTGSSATGTRTSSGCSRASRSARPTARTRPCAGCSAAGSPSPGKRTSACTAATTPGSWGPRSAGTRPRRTPTRCSPSRWTGWTASRRTSARPSARRRGPGWTSWRGSWPSPWRRCSRRAGTSTTGRTPTTSRSRRPARRGTGAARRRCSGRWGRCTSTWAGRGVARGAGGVAGGVRRAGRPARPGAVPPGPGPADPAGR</sequence>
<dbReference type="SUPFAM" id="SSF48452">
    <property type="entry name" value="TPR-like"/>
    <property type="match status" value="1"/>
</dbReference>
<feature type="compositionally biased region" description="Low complexity" evidence="6">
    <location>
        <begin position="682"/>
        <end position="714"/>
    </location>
</feature>
<dbReference type="CDD" id="cd15831">
    <property type="entry name" value="BTAD"/>
    <property type="match status" value="1"/>
</dbReference>